<keyword evidence="4 8" id="KW-0863">Zinc-finger</keyword>
<evidence type="ECO:0000313" key="11">
    <source>
        <dbReference type="EMBL" id="CAF97794.1"/>
    </source>
</evidence>
<evidence type="ECO:0000256" key="5">
    <source>
        <dbReference type="ARBA" id="ARBA00022833"/>
    </source>
</evidence>
<dbReference type="PANTHER" id="PTHR46675:SF2">
    <property type="entry name" value="E3 UBIQUITIN-PROTEIN LIGASE RNF182"/>
    <property type="match status" value="1"/>
</dbReference>
<sequence length="245" mass="26910">MVMELEDVGVASAAWLSSEELDCKICYRWFNLGGRRPKVLACCHRLCSRCLLKLQDLGEAPPGAVVCPFCRRTTRLPGEVVSSLPDDGQLVAVLAVQSRNQRNLPENAELVLSPRRLSSLVSSPPSSCSSTPSSIRSSSNFVLITIMEPPGLLHRPWSQQDRSSSLDSVVSARPRWSAWAWARALLWVLGLVYFGSLPLGMYLLLLQQSRLGVMLVSLVPAGLLVVAAYGLCRCAGHQLRRCWPP</sequence>
<comment type="caution">
    <text evidence="11">The sequence shown here is derived from an EMBL/GenBank/DDBJ whole genome shotgun (WGS) entry which is preliminary data.</text>
</comment>
<comment type="subunit">
    <text evidence="1">Interacts with ATP6V0C.</text>
</comment>
<evidence type="ECO:0000256" key="3">
    <source>
        <dbReference type="ARBA" id="ARBA00022723"/>
    </source>
</evidence>
<evidence type="ECO:0000256" key="7">
    <source>
        <dbReference type="ARBA" id="ARBA00031239"/>
    </source>
</evidence>
<reference evidence="11" key="2">
    <citation type="submission" date="2004-02" db="EMBL/GenBank/DDBJ databases">
        <authorList>
            <consortium name="Genoscope"/>
            <consortium name="Whitehead Institute Centre for Genome Research"/>
        </authorList>
    </citation>
    <scope>NUCLEOTIDE SEQUENCE</scope>
</reference>
<feature type="domain" description="RING-type" evidence="10">
    <location>
        <begin position="23"/>
        <end position="71"/>
    </location>
</feature>
<protein>
    <recommendedName>
        <fullName evidence="2">E3 ubiquitin-protein ligase RNF182</fullName>
    </recommendedName>
    <alternativeName>
        <fullName evidence="7">RING finger protein 182</fullName>
    </alternativeName>
    <alternativeName>
        <fullName evidence="6">RING-type E3 ubiquitin transferase RNF182</fullName>
    </alternativeName>
</protein>
<evidence type="ECO:0000256" key="9">
    <source>
        <dbReference type="SAM" id="Phobius"/>
    </source>
</evidence>
<name>Q4SNI8_TETNG</name>
<evidence type="ECO:0000259" key="10">
    <source>
        <dbReference type="PROSITE" id="PS50089"/>
    </source>
</evidence>
<dbReference type="SUPFAM" id="SSF57850">
    <property type="entry name" value="RING/U-box"/>
    <property type="match status" value="1"/>
</dbReference>
<gene>
    <name evidence="11" type="ORF">GSTENG00015275001</name>
</gene>
<proteinExistence type="predicted"/>
<dbReference type="AlphaFoldDB" id="Q4SNI8"/>
<dbReference type="GO" id="GO:0008270">
    <property type="term" value="F:zinc ion binding"/>
    <property type="evidence" value="ECO:0007669"/>
    <property type="project" value="UniProtKB-KW"/>
</dbReference>
<dbReference type="OrthoDB" id="8936585at2759"/>
<dbReference type="GO" id="GO:0005737">
    <property type="term" value="C:cytoplasm"/>
    <property type="evidence" value="ECO:0007669"/>
    <property type="project" value="TreeGrafter"/>
</dbReference>
<keyword evidence="9" id="KW-0812">Transmembrane</keyword>
<dbReference type="Gene3D" id="3.30.40.10">
    <property type="entry name" value="Zinc/RING finger domain, C3HC4 (zinc finger)"/>
    <property type="match status" value="1"/>
</dbReference>
<dbReference type="InterPro" id="IPR001841">
    <property type="entry name" value="Znf_RING"/>
</dbReference>
<evidence type="ECO:0000256" key="2">
    <source>
        <dbReference type="ARBA" id="ARBA00014050"/>
    </source>
</evidence>
<dbReference type="UniPathway" id="UPA00143"/>
<keyword evidence="9" id="KW-0472">Membrane</keyword>
<evidence type="ECO:0000256" key="8">
    <source>
        <dbReference type="PROSITE-ProRule" id="PRU00175"/>
    </source>
</evidence>
<accession>Q4SNI8</accession>
<dbReference type="PROSITE" id="PS00518">
    <property type="entry name" value="ZF_RING_1"/>
    <property type="match status" value="1"/>
</dbReference>
<dbReference type="InterPro" id="IPR042285">
    <property type="entry name" value="RNF182"/>
</dbReference>
<keyword evidence="3" id="KW-0479">Metal-binding</keyword>
<evidence type="ECO:0000256" key="1">
    <source>
        <dbReference type="ARBA" id="ARBA00011482"/>
    </source>
</evidence>
<dbReference type="PROSITE" id="PS50089">
    <property type="entry name" value="ZF_RING_2"/>
    <property type="match status" value="1"/>
</dbReference>
<organism evidence="11">
    <name type="scientific">Tetraodon nigroviridis</name>
    <name type="common">Spotted green pufferfish</name>
    <name type="synonym">Chelonodon nigroviridis</name>
    <dbReference type="NCBI Taxonomy" id="99883"/>
    <lineage>
        <taxon>Eukaryota</taxon>
        <taxon>Metazoa</taxon>
        <taxon>Chordata</taxon>
        <taxon>Craniata</taxon>
        <taxon>Vertebrata</taxon>
        <taxon>Euteleostomi</taxon>
        <taxon>Actinopterygii</taxon>
        <taxon>Neopterygii</taxon>
        <taxon>Teleostei</taxon>
        <taxon>Neoteleostei</taxon>
        <taxon>Acanthomorphata</taxon>
        <taxon>Eupercaria</taxon>
        <taxon>Tetraodontiformes</taxon>
        <taxon>Tetradontoidea</taxon>
        <taxon>Tetraodontidae</taxon>
        <taxon>Tetraodon</taxon>
    </lineage>
</organism>
<evidence type="ECO:0000256" key="4">
    <source>
        <dbReference type="ARBA" id="ARBA00022771"/>
    </source>
</evidence>
<dbReference type="InterPro" id="IPR013083">
    <property type="entry name" value="Znf_RING/FYVE/PHD"/>
</dbReference>
<dbReference type="KEGG" id="tng:GSTEN00015275G001"/>
<dbReference type="SMART" id="SM00184">
    <property type="entry name" value="RING"/>
    <property type="match status" value="1"/>
</dbReference>
<dbReference type="PANTHER" id="PTHR46675">
    <property type="entry name" value="E3 UBIQUITIN-PROTEIN LIGASE RNF182"/>
    <property type="match status" value="1"/>
</dbReference>
<dbReference type="InterPro" id="IPR017907">
    <property type="entry name" value="Znf_RING_CS"/>
</dbReference>
<keyword evidence="5" id="KW-0862">Zinc</keyword>
<dbReference type="EMBL" id="CAAE01014542">
    <property type="protein sequence ID" value="CAF97794.1"/>
    <property type="molecule type" value="Genomic_DNA"/>
</dbReference>
<dbReference type="GO" id="GO:0016567">
    <property type="term" value="P:protein ubiquitination"/>
    <property type="evidence" value="ECO:0007669"/>
    <property type="project" value="UniProtKB-UniPathway"/>
</dbReference>
<feature type="transmembrane region" description="Helical" evidence="9">
    <location>
        <begin position="184"/>
        <end position="205"/>
    </location>
</feature>
<dbReference type="GO" id="GO:0004842">
    <property type="term" value="F:ubiquitin-protein transferase activity"/>
    <property type="evidence" value="ECO:0007669"/>
    <property type="project" value="TreeGrafter"/>
</dbReference>
<reference evidence="11" key="1">
    <citation type="journal article" date="2004" name="Nature">
        <title>Genome duplication in the teleost fish Tetraodon nigroviridis reveals the early vertebrate proto-karyotype.</title>
        <authorList>
            <person name="Jaillon O."/>
            <person name="Aury J.-M."/>
            <person name="Brunet F."/>
            <person name="Petit J.-L."/>
            <person name="Stange-Thomann N."/>
            <person name="Mauceli E."/>
            <person name="Bouneau L."/>
            <person name="Fischer C."/>
            <person name="Ozouf-Costaz C."/>
            <person name="Bernot A."/>
            <person name="Nicaud S."/>
            <person name="Jaffe D."/>
            <person name="Fisher S."/>
            <person name="Lutfalla G."/>
            <person name="Dossat C."/>
            <person name="Segurens B."/>
            <person name="Dasilva C."/>
            <person name="Salanoubat M."/>
            <person name="Levy M."/>
            <person name="Boudet N."/>
            <person name="Castellano S."/>
            <person name="Anthouard V."/>
            <person name="Jubin C."/>
            <person name="Castelli V."/>
            <person name="Katinka M."/>
            <person name="Vacherie B."/>
            <person name="Biemont C."/>
            <person name="Skalli Z."/>
            <person name="Cattolico L."/>
            <person name="Poulain J."/>
            <person name="De Berardinis V."/>
            <person name="Cruaud C."/>
            <person name="Duprat S."/>
            <person name="Brottier P."/>
            <person name="Coutanceau J.-P."/>
            <person name="Gouzy J."/>
            <person name="Parra G."/>
            <person name="Lardier G."/>
            <person name="Chapple C."/>
            <person name="McKernan K.J."/>
            <person name="McEwan P."/>
            <person name="Bosak S."/>
            <person name="Kellis M."/>
            <person name="Volff J.-N."/>
            <person name="Guigo R."/>
            <person name="Zody M.C."/>
            <person name="Mesirov J."/>
            <person name="Lindblad-Toh K."/>
            <person name="Birren B."/>
            <person name="Nusbaum C."/>
            <person name="Kahn D."/>
            <person name="Robinson-Rechavi M."/>
            <person name="Laudet V."/>
            <person name="Schachter V."/>
            <person name="Quetier F."/>
            <person name="Saurin W."/>
            <person name="Scarpelli C."/>
            <person name="Wincker P."/>
            <person name="Lander E.S."/>
            <person name="Weissenbach J."/>
            <person name="Roest Crollius H."/>
        </authorList>
    </citation>
    <scope>NUCLEOTIDE SEQUENCE [LARGE SCALE GENOMIC DNA]</scope>
</reference>
<evidence type="ECO:0000256" key="6">
    <source>
        <dbReference type="ARBA" id="ARBA00030086"/>
    </source>
</evidence>
<feature type="transmembrane region" description="Helical" evidence="9">
    <location>
        <begin position="211"/>
        <end position="231"/>
    </location>
</feature>
<keyword evidence="9" id="KW-1133">Transmembrane helix</keyword>